<dbReference type="InterPro" id="IPR050742">
    <property type="entry name" value="Helicase_Restrict-Modif_Enz"/>
</dbReference>
<dbReference type="SMART" id="SM00487">
    <property type="entry name" value="DEXDc"/>
    <property type="match status" value="1"/>
</dbReference>
<keyword evidence="4" id="KW-1185">Reference proteome</keyword>
<dbReference type="InterPro" id="IPR014001">
    <property type="entry name" value="Helicase_ATP-bd"/>
</dbReference>
<dbReference type="SUPFAM" id="SSF52540">
    <property type="entry name" value="P-loop containing nucleoside triphosphate hydrolases"/>
    <property type="match status" value="2"/>
</dbReference>
<gene>
    <name evidence="2" type="ORF">MT2528_0855</name>
    <name evidence="3" type="ORF">MT2528_4310</name>
</gene>
<comment type="caution">
    <text evidence="2">The sequence shown here is derived from an EMBL/GenBank/DDBJ whole genome shotgun (WGS) entry which is preliminary data.</text>
</comment>
<dbReference type="PANTHER" id="PTHR47396:SF1">
    <property type="entry name" value="ATP-DEPENDENT HELICASE IRC3-RELATED"/>
    <property type="match status" value="1"/>
</dbReference>
<sequence length="466" mass="52876">MMKLRPWQEECVLTAVEHFKHTSKHFLCLATPGAGKTMMAAELAASLHESKLIDFILCFSPSINVAHSIRDRFAQRLNCRFDGVIGALGCSYTYQSLLFFNDDFWQIMENHRVLVIFDEIHHCSGSKIENANAWGEEIILKIQSQAAYTLALTGTPWRSDKAPIALSNYIEPDGAIQCDYVYGLNEAVRDYVCRNPKIVLIDNEKLTVTQENKVSKVFSSFQALLDYPSVSYQAIITNDTAIRYVLSLSCSKLSEIKCINPSAAGLIVASSVEHAEYIMNILQIEFKQSAVLVTYKQPDAQYLIDQFRHSDTEWIVSVNMVSEGIDLPRLQVCCHLSHVKTELYFRQVLGRILRMNNAQNKDAWLYTFAEPLLSEFALRIQQEIPDVEVIMDNNIKKVPSFNALNKRGFVGKRNGSLALDMGGESISEHQLLPYAIYQNKSCIDDFTFEIRGDFREKVINTFSSPF</sequence>
<reference evidence="2 4" key="1">
    <citation type="submission" date="2016-11" db="EMBL/GenBank/DDBJ databases">
        <authorList>
            <person name="Klemetsen T."/>
        </authorList>
    </citation>
    <scope>NUCLEOTIDE SEQUENCE [LARGE SCALE GENOMIC DNA]</scope>
    <source>
        <strain evidence="2">MT 2528</strain>
    </source>
</reference>
<feature type="domain" description="Helicase ATP-binding" evidence="1">
    <location>
        <begin position="1"/>
        <end position="191"/>
    </location>
</feature>
<name>A0ABY1H8U1_9GAMM</name>
<organism evidence="2 4">
    <name type="scientific">Moritella viscosa</name>
    <dbReference type="NCBI Taxonomy" id="80854"/>
    <lineage>
        <taxon>Bacteria</taxon>
        <taxon>Pseudomonadati</taxon>
        <taxon>Pseudomonadota</taxon>
        <taxon>Gammaproteobacteria</taxon>
        <taxon>Alteromonadales</taxon>
        <taxon>Moritellaceae</taxon>
        <taxon>Moritella</taxon>
    </lineage>
</organism>
<evidence type="ECO:0000313" key="3">
    <source>
        <dbReference type="EMBL" id="SGZ01903.1"/>
    </source>
</evidence>
<dbReference type="InterPro" id="IPR001650">
    <property type="entry name" value="Helicase_C-like"/>
</dbReference>
<accession>A0ABY1H8U1</accession>
<evidence type="ECO:0000313" key="4">
    <source>
        <dbReference type="Proteomes" id="UP000182660"/>
    </source>
</evidence>
<dbReference type="EMBL" id="FPLJ01000116">
    <property type="protein sequence ID" value="SGZ01903.1"/>
    <property type="molecule type" value="Genomic_DNA"/>
</dbReference>
<protein>
    <submittedName>
        <fullName evidence="2">FOG: GGDEF domain</fullName>
    </submittedName>
</protein>
<evidence type="ECO:0000259" key="1">
    <source>
        <dbReference type="SMART" id="SM00487"/>
    </source>
</evidence>
<dbReference type="Proteomes" id="UP000182660">
    <property type="component" value="Unassembled WGS sequence"/>
</dbReference>
<dbReference type="InterPro" id="IPR027417">
    <property type="entry name" value="P-loop_NTPase"/>
</dbReference>
<dbReference type="InterPro" id="IPR006935">
    <property type="entry name" value="Helicase/UvrB_N"/>
</dbReference>
<dbReference type="EMBL" id="FPLJ01000025">
    <property type="protein sequence ID" value="SGY85504.1"/>
    <property type="molecule type" value="Genomic_DNA"/>
</dbReference>
<evidence type="ECO:0000313" key="2">
    <source>
        <dbReference type="EMBL" id="SGY85504.1"/>
    </source>
</evidence>
<proteinExistence type="predicted"/>
<dbReference type="PANTHER" id="PTHR47396">
    <property type="entry name" value="TYPE I RESTRICTION ENZYME ECOKI R PROTEIN"/>
    <property type="match status" value="1"/>
</dbReference>
<dbReference type="Gene3D" id="3.40.50.300">
    <property type="entry name" value="P-loop containing nucleotide triphosphate hydrolases"/>
    <property type="match status" value="2"/>
</dbReference>
<dbReference type="Pfam" id="PF04851">
    <property type="entry name" value="ResIII"/>
    <property type="match status" value="1"/>
</dbReference>
<dbReference type="Pfam" id="PF00271">
    <property type="entry name" value="Helicase_C"/>
    <property type="match status" value="1"/>
</dbReference>